<reference evidence="1 3" key="1">
    <citation type="submission" date="2016-01" db="EMBL/GenBank/DDBJ databases">
        <authorList>
            <person name="Mitreva M."/>
            <person name="Pepin K.H."/>
            <person name="Mihindukulasuriya K.A."/>
            <person name="Fulton R."/>
            <person name="Fronick C."/>
            <person name="O'Laughlin M."/>
            <person name="Miner T."/>
            <person name="Herter B."/>
            <person name="Rosa B.A."/>
            <person name="Cordes M."/>
            <person name="Tomlinson C."/>
            <person name="Wollam A."/>
            <person name="Palsikar V.B."/>
            <person name="Mardis E.R."/>
            <person name="Wilson R.K."/>
        </authorList>
    </citation>
    <scope>NUCLEOTIDE SEQUENCE [LARGE SCALE GENOMIC DNA]</scope>
    <source>
        <strain evidence="1 3">DNF00696</strain>
    </source>
</reference>
<name>A0AB34X0R0_9ACTO</name>
<comment type="caution">
    <text evidence="1">The sequence shown here is derived from an EMBL/GenBank/DDBJ whole genome shotgun (WGS) entry which is preliminary data.</text>
</comment>
<gene>
    <name evidence="2" type="ORF">CJ240_05400</name>
    <name evidence="1" type="ORF">HMPREF1862_00488</name>
</gene>
<protein>
    <submittedName>
        <fullName evidence="1">Toxin-antitoxin system, toxin component, HicA family</fullName>
    </submittedName>
</protein>
<proteinExistence type="predicted"/>
<evidence type="ECO:0000313" key="2">
    <source>
        <dbReference type="EMBL" id="PMB91123.1"/>
    </source>
</evidence>
<keyword evidence="4" id="KW-1185">Reference proteome</keyword>
<organism evidence="1 3">
    <name type="scientific">Varibaculum cambriense</name>
    <dbReference type="NCBI Taxonomy" id="184870"/>
    <lineage>
        <taxon>Bacteria</taxon>
        <taxon>Bacillati</taxon>
        <taxon>Actinomycetota</taxon>
        <taxon>Actinomycetes</taxon>
        <taxon>Actinomycetales</taxon>
        <taxon>Actinomycetaceae</taxon>
        <taxon>Varibaculum</taxon>
    </lineage>
</organism>
<reference evidence="2 4" key="2">
    <citation type="submission" date="2017-09" db="EMBL/GenBank/DDBJ databases">
        <title>Bacterial strain isolated from the female urinary microbiota.</title>
        <authorList>
            <person name="Thomas-White K."/>
            <person name="Kumar N."/>
            <person name="Forster S."/>
            <person name="Putonti C."/>
            <person name="Lawley T."/>
            <person name="Wolfe A.J."/>
        </authorList>
    </citation>
    <scope>NUCLEOTIDE SEQUENCE [LARGE SCALE GENOMIC DNA]</scope>
    <source>
        <strain evidence="2 4">UMB0744</strain>
    </source>
</reference>
<dbReference type="EMBL" id="PNGC01000001">
    <property type="protein sequence ID" value="PMB91123.1"/>
    <property type="molecule type" value="Genomic_DNA"/>
</dbReference>
<evidence type="ECO:0000313" key="3">
    <source>
        <dbReference type="Proteomes" id="UP000070572"/>
    </source>
</evidence>
<sequence length="64" mass="7280">MKRRDLLKRLDKIAKTKGLELVTSEGGNHTRVSIGKWTSVIPRHREVNEMLAKAIIRNAERGAE</sequence>
<evidence type="ECO:0000313" key="4">
    <source>
        <dbReference type="Proteomes" id="UP000243201"/>
    </source>
</evidence>
<dbReference type="EMBL" id="LSDN01000008">
    <property type="protein sequence ID" value="KXB81513.1"/>
    <property type="molecule type" value="Genomic_DNA"/>
</dbReference>
<evidence type="ECO:0000313" key="1">
    <source>
        <dbReference type="EMBL" id="KXB81513.1"/>
    </source>
</evidence>
<dbReference type="Proteomes" id="UP000243201">
    <property type="component" value="Unassembled WGS sequence"/>
</dbReference>
<accession>A0AB34X0R0</accession>
<dbReference type="AlphaFoldDB" id="A0AB34X0R0"/>
<dbReference type="Proteomes" id="UP000070572">
    <property type="component" value="Unassembled WGS sequence"/>
</dbReference>